<dbReference type="Gene3D" id="3.40.50.300">
    <property type="entry name" value="P-loop containing nucleotide triphosphate hydrolases"/>
    <property type="match status" value="1"/>
</dbReference>
<keyword evidence="3" id="KW-1185">Reference proteome</keyword>
<dbReference type="PANTHER" id="PTHR42957">
    <property type="entry name" value="HELICASE MJ1565-RELATED"/>
    <property type="match status" value="1"/>
</dbReference>
<reference evidence="2 3" key="1">
    <citation type="journal article" date="2013" name="Genome Announc.">
        <title>Draft Genome Sequence of 'Candidatus Halobonum tyrrellensis' Strain G22, Isolated from the Hypersaline Waters of Lake Tyrrell, Australia.</title>
        <authorList>
            <person name="Ugalde J.A."/>
            <person name="Narasingarao P."/>
            <person name="Kuo S."/>
            <person name="Podell S."/>
            <person name="Allen E.E."/>
        </authorList>
    </citation>
    <scope>NUCLEOTIDE SEQUENCE [LARGE SCALE GENOMIC DNA]</scope>
    <source>
        <strain evidence="2 3">G22</strain>
    </source>
</reference>
<proteinExistence type="predicted"/>
<evidence type="ECO:0000313" key="3">
    <source>
        <dbReference type="Proteomes" id="UP000017840"/>
    </source>
</evidence>
<dbReference type="AlphaFoldDB" id="V4IWP1"/>
<gene>
    <name evidence="2" type="ORF">K933_13217</name>
</gene>
<dbReference type="PANTHER" id="PTHR42957:SF1">
    <property type="entry name" value="HELICASE MJ1565-RELATED"/>
    <property type="match status" value="1"/>
</dbReference>
<dbReference type="SUPFAM" id="SSF52540">
    <property type="entry name" value="P-loop containing nucleoside triphosphate hydrolases"/>
    <property type="match status" value="1"/>
</dbReference>
<dbReference type="InterPro" id="IPR008571">
    <property type="entry name" value="HerA-like"/>
</dbReference>
<feature type="region of interest" description="Disordered" evidence="1">
    <location>
        <begin position="1"/>
        <end position="27"/>
    </location>
</feature>
<evidence type="ECO:0000256" key="1">
    <source>
        <dbReference type="SAM" id="MobiDB-lite"/>
    </source>
</evidence>
<dbReference type="InterPro" id="IPR027417">
    <property type="entry name" value="P-loop_NTPase"/>
</dbReference>
<dbReference type="Proteomes" id="UP000017840">
    <property type="component" value="Unassembled WGS sequence"/>
</dbReference>
<dbReference type="EMBL" id="ASGZ01000055">
    <property type="protein sequence ID" value="ESP87607.1"/>
    <property type="molecule type" value="Genomic_DNA"/>
</dbReference>
<evidence type="ECO:0008006" key="4">
    <source>
        <dbReference type="Google" id="ProtNLM"/>
    </source>
</evidence>
<sequence>MYVIGRDETDGDGASEETSDGGGPTAALGRYRARDGSAGARVALDVDRPHAGLVVGKRGSGKSYTLGVVAEGVADAAGLAPVVVDPMGVFDGLAADGGTVHERPRVRADALAPEAWPRLFGLDPAGPVGGLLWRAFAERATLDGARSFVAGSDAERATRRAAANHVDLAASWDAFDPDGLTAADLAGGEPTVLDCSALSEAATNAVCRAVAAGLYDAGVRGTLDRLPWLFVDEAHALFEGVAGPALRTLLTRGRAPGVSLVCATQRPSALPDVAVSQADLLVAHRLTARADIAALDDARPTFLDDEFGSRLPDGVGEALVVDDATESVHPLAVRERRTHHGGASPRASGVAASTGRGDEVESDE</sequence>
<feature type="region of interest" description="Disordered" evidence="1">
    <location>
        <begin position="334"/>
        <end position="364"/>
    </location>
</feature>
<feature type="compositionally biased region" description="Acidic residues" evidence="1">
    <location>
        <begin position="9"/>
        <end position="19"/>
    </location>
</feature>
<accession>V4IWP1</accession>
<evidence type="ECO:0000313" key="2">
    <source>
        <dbReference type="EMBL" id="ESP87607.1"/>
    </source>
</evidence>
<dbReference type="STRING" id="1324957.K933_13217"/>
<comment type="caution">
    <text evidence="2">The sequence shown here is derived from an EMBL/GenBank/DDBJ whole genome shotgun (WGS) entry which is preliminary data.</text>
</comment>
<protein>
    <recommendedName>
        <fullName evidence="4">DNA helicase</fullName>
    </recommendedName>
</protein>
<dbReference type="PATRIC" id="fig|1324957.4.peg.2681"/>
<dbReference type="RefSeq" id="WP_023395218.1">
    <property type="nucleotide sequence ID" value="NZ_ASGZ01000055.1"/>
</dbReference>
<name>V4IWP1_9EURY</name>
<dbReference type="eggNOG" id="arCOG00280">
    <property type="taxonomic scope" value="Archaea"/>
</dbReference>
<organism evidence="2 3">
    <name type="scientific">Candidatus Halobonum tyrrellensis G22</name>
    <dbReference type="NCBI Taxonomy" id="1324957"/>
    <lineage>
        <taxon>Archaea</taxon>
        <taxon>Methanobacteriati</taxon>
        <taxon>Methanobacteriota</taxon>
        <taxon>Stenosarchaea group</taxon>
        <taxon>Halobacteria</taxon>
        <taxon>Halobacteriales</taxon>
        <taxon>Haloferacaceae</taxon>
        <taxon>Candidatus Halobonum</taxon>
    </lineage>
</organism>